<accession>F4S124</accession>
<feature type="transmembrane region" description="Helical" evidence="1">
    <location>
        <begin position="21"/>
        <end position="37"/>
    </location>
</feature>
<dbReference type="eggNOG" id="ENOG502RFEY">
    <property type="taxonomic scope" value="Eukaryota"/>
</dbReference>
<evidence type="ECO:0000256" key="1">
    <source>
        <dbReference type="SAM" id="Phobius"/>
    </source>
</evidence>
<dbReference type="EMBL" id="GL883136">
    <property type="protein sequence ID" value="EGG01695.1"/>
    <property type="molecule type" value="Genomic_DNA"/>
</dbReference>
<dbReference type="OrthoDB" id="47375at2759"/>
<keyword evidence="1" id="KW-0472">Membrane</keyword>
<dbReference type="KEGG" id="mlr:MELLADRAFT_117746"/>
<dbReference type="VEuPathDB" id="FungiDB:MELLADRAFT_117746"/>
<dbReference type="Proteomes" id="UP000001072">
    <property type="component" value="Unassembled WGS sequence"/>
</dbReference>
<keyword evidence="1" id="KW-1133">Transmembrane helix</keyword>
<dbReference type="HOGENOM" id="CLU_040950_2_0_1"/>
<evidence type="ECO:0008006" key="4">
    <source>
        <dbReference type="Google" id="ProtNLM"/>
    </source>
</evidence>
<proteinExistence type="predicted"/>
<dbReference type="RefSeq" id="XP_007415040.1">
    <property type="nucleotide sequence ID" value="XM_007414978.1"/>
</dbReference>
<organism evidence="3">
    <name type="scientific">Melampsora larici-populina (strain 98AG31 / pathotype 3-4-7)</name>
    <name type="common">Poplar leaf rust fungus</name>
    <dbReference type="NCBI Taxonomy" id="747676"/>
    <lineage>
        <taxon>Eukaryota</taxon>
        <taxon>Fungi</taxon>
        <taxon>Dikarya</taxon>
        <taxon>Basidiomycota</taxon>
        <taxon>Pucciniomycotina</taxon>
        <taxon>Pucciniomycetes</taxon>
        <taxon>Pucciniales</taxon>
        <taxon>Melampsoraceae</taxon>
        <taxon>Melampsora</taxon>
    </lineage>
</organism>
<keyword evidence="3" id="KW-1185">Reference proteome</keyword>
<evidence type="ECO:0000313" key="2">
    <source>
        <dbReference type="EMBL" id="EGG01695.1"/>
    </source>
</evidence>
<dbReference type="AlphaFoldDB" id="F4S124"/>
<protein>
    <recommendedName>
        <fullName evidence="4">Family 25 glycosyltransferase</fullName>
    </recommendedName>
</protein>
<gene>
    <name evidence="2" type="ORF">MELLADRAFT_117746</name>
</gene>
<sequence>MIAVRLNSILRNQFLLSLRSLILLGILFITLIFLTYFKSNQHFTKSSTSSIKFQSSFLQSTSTSDDISFNPNSIKDASLNYRRFLELTTSPSGFNQHHPTLGFDHIYCISLPERIDRRITMKKIANALGIEITFINATSKDSNIIKWISEKAYEIRKEKIRHIKKHTGMKSSQIGGMGVESIWLTVNEGKLSNQDSLKDIHLPDLDLFDKELNGMNWLEYLWSIKSEDHSKLKPKNPNFNVTESMWDFKEKIPQRQINSATVSTFYNHLKTIRMIKESGDKSALVLEDDVDLEWDLERRWRTIERRLPKDWETVFLGHCWGKEIFEPQVLHPNLHKSTSPLCLHGYAVSSLGATKLLSLFNDPWISFQTPIDTCIPTFIKLGLKSYSIEPPIINQSKILKSDIQIGKGSKWKGFLADSVLERIYRSEGVMNSYVDNIDDSNNLDPATIFRWKTSSTNINPQFIKCNKKLTQVNSNSNH</sequence>
<dbReference type="GeneID" id="18926081"/>
<dbReference type="InParanoid" id="F4S124"/>
<name>F4S124_MELLP</name>
<reference evidence="3" key="1">
    <citation type="journal article" date="2011" name="Proc. Natl. Acad. Sci. U.S.A.">
        <title>Obligate biotrophy features unraveled by the genomic analysis of rust fungi.</title>
        <authorList>
            <person name="Duplessis S."/>
            <person name="Cuomo C.A."/>
            <person name="Lin Y.-C."/>
            <person name="Aerts A."/>
            <person name="Tisserant E."/>
            <person name="Veneault-Fourrey C."/>
            <person name="Joly D.L."/>
            <person name="Hacquard S."/>
            <person name="Amselem J."/>
            <person name="Cantarel B.L."/>
            <person name="Chiu R."/>
            <person name="Coutinho P.M."/>
            <person name="Feau N."/>
            <person name="Field M."/>
            <person name="Frey P."/>
            <person name="Gelhaye E."/>
            <person name="Goldberg J."/>
            <person name="Grabherr M.G."/>
            <person name="Kodira C.D."/>
            <person name="Kohler A."/>
            <person name="Kuees U."/>
            <person name="Lindquist E.A."/>
            <person name="Lucas S.M."/>
            <person name="Mago R."/>
            <person name="Mauceli E."/>
            <person name="Morin E."/>
            <person name="Murat C."/>
            <person name="Pangilinan J.L."/>
            <person name="Park R."/>
            <person name="Pearson M."/>
            <person name="Quesneville H."/>
            <person name="Rouhier N."/>
            <person name="Sakthikumar S."/>
            <person name="Salamov A.A."/>
            <person name="Schmutz J."/>
            <person name="Selles B."/>
            <person name="Shapiro H."/>
            <person name="Tanguay P."/>
            <person name="Tuskan G.A."/>
            <person name="Henrissat B."/>
            <person name="Van de Peer Y."/>
            <person name="Rouze P."/>
            <person name="Ellis J.G."/>
            <person name="Dodds P.N."/>
            <person name="Schein J.E."/>
            <person name="Zhong S."/>
            <person name="Hamelin R.C."/>
            <person name="Grigoriev I.V."/>
            <person name="Szabo L.J."/>
            <person name="Martin F."/>
        </authorList>
    </citation>
    <scope>NUCLEOTIDE SEQUENCE [LARGE SCALE GENOMIC DNA]</scope>
    <source>
        <strain evidence="3">98AG31 / pathotype 3-4-7</strain>
    </source>
</reference>
<keyword evidence="1" id="KW-0812">Transmembrane</keyword>
<evidence type="ECO:0000313" key="3">
    <source>
        <dbReference type="Proteomes" id="UP000001072"/>
    </source>
</evidence>